<dbReference type="AlphaFoldDB" id="A0A239F2J3"/>
<feature type="domain" description="Rv3660c-like CheY-like N-terminal" evidence="1">
    <location>
        <begin position="15"/>
        <end position="123"/>
    </location>
</feature>
<accession>A0A239F2J3</accession>
<dbReference type="EMBL" id="FZOW01000003">
    <property type="protein sequence ID" value="SNS50931.1"/>
    <property type="molecule type" value="Genomic_DNA"/>
</dbReference>
<dbReference type="PANTHER" id="PTHR43384">
    <property type="entry name" value="SEPTUM SITE-DETERMINING PROTEIN MIND HOMOLOG, CHLOROPLASTIC-RELATED"/>
    <property type="match status" value="1"/>
</dbReference>
<dbReference type="GO" id="GO:0016887">
    <property type="term" value="F:ATP hydrolysis activity"/>
    <property type="evidence" value="ECO:0007669"/>
    <property type="project" value="TreeGrafter"/>
</dbReference>
<dbReference type="GO" id="GO:0004386">
    <property type="term" value="F:helicase activity"/>
    <property type="evidence" value="ECO:0007669"/>
    <property type="project" value="UniProtKB-KW"/>
</dbReference>
<dbReference type="InterPro" id="IPR050625">
    <property type="entry name" value="ParA/MinD_ATPase"/>
</dbReference>
<dbReference type="STRING" id="398843.A3K89_21625"/>
<dbReference type="NCBIfam" id="TIGR03815">
    <property type="entry name" value="CpaE_hom_Actino"/>
    <property type="match status" value="1"/>
</dbReference>
<dbReference type="GO" id="GO:0051782">
    <property type="term" value="P:negative regulation of cell division"/>
    <property type="evidence" value="ECO:0007669"/>
    <property type="project" value="TreeGrafter"/>
</dbReference>
<dbReference type="OrthoDB" id="3252838at2"/>
<name>A0A239F2J3_9NOCA</name>
<dbReference type="Proteomes" id="UP000198327">
    <property type="component" value="Unassembled WGS sequence"/>
</dbReference>
<evidence type="ECO:0000259" key="1">
    <source>
        <dbReference type="Pfam" id="PF26563"/>
    </source>
</evidence>
<dbReference type="PANTHER" id="PTHR43384:SF11">
    <property type="entry name" value="SEPTUM SITE DETERMINING PROTEIN"/>
    <property type="match status" value="1"/>
</dbReference>
<keyword evidence="2" id="KW-0378">Hydrolase</keyword>
<dbReference type="GO" id="GO:0009898">
    <property type="term" value="C:cytoplasmic side of plasma membrane"/>
    <property type="evidence" value="ECO:0007669"/>
    <property type="project" value="TreeGrafter"/>
</dbReference>
<dbReference type="Gene3D" id="3.40.50.300">
    <property type="entry name" value="P-loop containing nucleotide triphosphate hydrolases"/>
    <property type="match status" value="1"/>
</dbReference>
<organism evidence="2 3">
    <name type="scientific">Rhodococcoides kyotonense</name>
    <dbReference type="NCBI Taxonomy" id="398843"/>
    <lineage>
        <taxon>Bacteria</taxon>
        <taxon>Bacillati</taxon>
        <taxon>Actinomycetota</taxon>
        <taxon>Actinomycetes</taxon>
        <taxon>Mycobacteriales</taxon>
        <taxon>Nocardiaceae</taxon>
        <taxon>Rhodococcoides</taxon>
    </lineage>
</organism>
<dbReference type="Pfam" id="PF26563">
    <property type="entry name" value="Rv3660c_N"/>
    <property type="match status" value="1"/>
</dbReference>
<sequence length="367" mass="37865">MEDDSTARSRTVLLLTADAALRADALRVAAAAECTVHEHDSVDEGALPTRIDWDDAHAVLLDPPHSSAVLARRLPRRDGVVVLSRGEPTVEHWRAATSVGARCVLGLPDDEHELIRVLATQTAIADGEGGVIAVVGGRGGAGASTLAVALASTAAAGRTRTLLVDGDVLGGGLDLLLGWEDKPGLRWSGLVVEGGRFTSNALHGALPSSGGLSVLSAGRGTNDIDARACEAVVDAGRSAGDLVVCDVPRYPGGHGEALLDAADLVILVVPADIGSVASAATFVAHVTSRNSNVGLVVRGPSPGGIRGDDVARTLELPLLASMRPEPGLAHRVERGGLVLGRRSPLRTTAREILLTFGRRPRRGQWAA</sequence>
<keyword evidence="3" id="KW-1185">Reference proteome</keyword>
<dbReference type="InterPro" id="IPR059050">
    <property type="entry name" value="Rv3660c_N"/>
</dbReference>
<dbReference type="SUPFAM" id="SSF52540">
    <property type="entry name" value="P-loop containing nucleoside triphosphate hydrolases"/>
    <property type="match status" value="1"/>
</dbReference>
<proteinExistence type="predicted"/>
<keyword evidence="2" id="KW-0067">ATP-binding</keyword>
<evidence type="ECO:0000313" key="3">
    <source>
        <dbReference type="Proteomes" id="UP000198327"/>
    </source>
</evidence>
<reference evidence="3" key="1">
    <citation type="submission" date="2017-06" db="EMBL/GenBank/DDBJ databases">
        <authorList>
            <person name="Varghese N."/>
            <person name="Submissions S."/>
        </authorList>
    </citation>
    <scope>NUCLEOTIDE SEQUENCE [LARGE SCALE GENOMIC DNA]</scope>
    <source>
        <strain evidence="3">JCM 23211</strain>
    </source>
</reference>
<dbReference type="InterPro" id="IPR022521">
    <property type="entry name" value="Rv3660c"/>
</dbReference>
<keyword evidence="2" id="KW-0347">Helicase</keyword>
<gene>
    <name evidence="2" type="ORF">SAMN05421642_10366</name>
</gene>
<dbReference type="InterPro" id="IPR027417">
    <property type="entry name" value="P-loop_NTPase"/>
</dbReference>
<dbReference type="GO" id="GO:0005829">
    <property type="term" value="C:cytosol"/>
    <property type="evidence" value="ECO:0007669"/>
    <property type="project" value="TreeGrafter"/>
</dbReference>
<evidence type="ECO:0000313" key="2">
    <source>
        <dbReference type="EMBL" id="SNS50931.1"/>
    </source>
</evidence>
<keyword evidence="2" id="KW-0547">Nucleotide-binding</keyword>
<dbReference type="RefSeq" id="WP_089244055.1">
    <property type="nucleotide sequence ID" value="NZ_FZOW01000003.1"/>
</dbReference>
<protein>
    <submittedName>
        <fullName evidence="2">Helicase/secretion neighborhood CpaE-like protein</fullName>
    </submittedName>
</protein>
<dbReference type="GO" id="GO:0005524">
    <property type="term" value="F:ATP binding"/>
    <property type="evidence" value="ECO:0007669"/>
    <property type="project" value="TreeGrafter"/>
</dbReference>